<feature type="region of interest" description="Disordered" evidence="1">
    <location>
        <begin position="1"/>
        <end position="27"/>
    </location>
</feature>
<dbReference type="Gene3D" id="3.40.50.1100">
    <property type="match status" value="1"/>
</dbReference>
<dbReference type="InterPro" id="IPR036052">
    <property type="entry name" value="TrpB-like_PALP_sf"/>
</dbReference>
<sequence length="118" mass="13548">MSVKFKLHHQPSPTTGSPPSSAYHRSSSSFTYMGFKKWFKAQHNNSYRRRDENDPGIKCYLVDPLGSSLFNNVTRVVMYTREDAKGKRLKNPFDTVTEGIGINTFTENFKMTQLDGEF</sequence>
<name>A0AA35VMX5_LACSI</name>
<evidence type="ECO:0000256" key="1">
    <source>
        <dbReference type="SAM" id="MobiDB-lite"/>
    </source>
</evidence>
<evidence type="ECO:0000313" key="2">
    <source>
        <dbReference type="EMBL" id="CAI9271868.1"/>
    </source>
</evidence>
<keyword evidence="3" id="KW-1185">Reference proteome</keyword>
<dbReference type="AlphaFoldDB" id="A0AA35VMX5"/>
<dbReference type="Proteomes" id="UP001177003">
    <property type="component" value="Chromosome 2"/>
</dbReference>
<gene>
    <name evidence="2" type="ORF">LSALG_LOCUS12125</name>
</gene>
<proteinExistence type="predicted"/>
<dbReference type="EMBL" id="OX465078">
    <property type="protein sequence ID" value="CAI9271868.1"/>
    <property type="molecule type" value="Genomic_DNA"/>
</dbReference>
<organism evidence="2 3">
    <name type="scientific">Lactuca saligna</name>
    <name type="common">Willowleaf lettuce</name>
    <dbReference type="NCBI Taxonomy" id="75948"/>
    <lineage>
        <taxon>Eukaryota</taxon>
        <taxon>Viridiplantae</taxon>
        <taxon>Streptophyta</taxon>
        <taxon>Embryophyta</taxon>
        <taxon>Tracheophyta</taxon>
        <taxon>Spermatophyta</taxon>
        <taxon>Magnoliopsida</taxon>
        <taxon>eudicotyledons</taxon>
        <taxon>Gunneridae</taxon>
        <taxon>Pentapetalae</taxon>
        <taxon>asterids</taxon>
        <taxon>campanulids</taxon>
        <taxon>Asterales</taxon>
        <taxon>Asteraceae</taxon>
        <taxon>Cichorioideae</taxon>
        <taxon>Cichorieae</taxon>
        <taxon>Lactucinae</taxon>
        <taxon>Lactuca</taxon>
    </lineage>
</organism>
<reference evidence="2" key="1">
    <citation type="submission" date="2023-04" db="EMBL/GenBank/DDBJ databases">
        <authorList>
            <person name="Vijverberg K."/>
            <person name="Xiong W."/>
            <person name="Schranz E."/>
        </authorList>
    </citation>
    <scope>NUCLEOTIDE SEQUENCE</scope>
</reference>
<evidence type="ECO:0000313" key="3">
    <source>
        <dbReference type="Proteomes" id="UP001177003"/>
    </source>
</evidence>
<protein>
    <submittedName>
        <fullName evidence="2">Uncharacterized protein</fullName>
    </submittedName>
</protein>
<accession>A0AA35VMX5</accession>
<feature type="compositionally biased region" description="Low complexity" evidence="1">
    <location>
        <begin position="11"/>
        <end position="27"/>
    </location>
</feature>